<name>A0A0D6LUY9_9BILA</name>
<evidence type="ECO:0000256" key="5">
    <source>
        <dbReference type="ARBA" id="ARBA00022692"/>
    </source>
</evidence>
<keyword evidence="16" id="KW-1185">Reference proteome</keyword>
<dbReference type="GO" id="GO:0005886">
    <property type="term" value="C:plasma membrane"/>
    <property type="evidence" value="ECO:0007669"/>
    <property type="project" value="TreeGrafter"/>
</dbReference>
<reference evidence="15 16" key="1">
    <citation type="submission" date="2013-05" db="EMBL/GenBank/DDBJ databases">
        <title>Draft genome of the parasitic nematode Anyclostoma ceylanicum.</title>
        <authorList>
            <person name="Mitreva M."/>
        </authorList>
    </citation>
    <scope>NUCLEOTIDE SEQUENCE [LARGE SCALE GENOMIC DNA]</scope>
</reference>
<keyword evidence="5 13" id="KW-0812">Transmembrane</keyword>
<dbReference type="PRINTS" id="PR01078">
    <property type="entry name" value="AMINACHANNEL"/>
</dbReference>
<dbReference type="PANTHER" id="PTHR11690:SF222">
    <property type="entry name" value="AMILORIDE-SENSITIVE SODIUM CHANNEL SUBUNIT GAMMA"/>
    <property type="match status" value="1"/>
</dbReference>
<evidence type="ECO:0000256" key="12">
    <source>
        <dbReference type="ARBA" id="ARBA00023303"/>
    </source>
</evidence>
<sequence>MFYLVPKTERYAPDEDGFYSSCSSSDLSSVDPNGARMPRSATFTACNEYFKKEHSRHQRRIGLKQIASQIILQVPVERIRKITETEGIGSIGRETQHFSQTTTMHGPKRIYQGKRFSTYFWILMMLCFGILLIYQVATLIQKYVSNPTVTKISSLTSENGMDFPMVTMCNFKPVKKSYIQRLNTSGDFSDQLLNYLMESLMDTKALYGNVDRAHLDVGDRALRAYQESHPNFTILGFFDEAGFNCSETMVVCMFGLRQFDCCRFIQSKMTNMGKCHSLDLRRGRDWMQKQIVAGVNGGLQIILDPHMEEQLDSSGDYIEPIPTNAFDIGFRYYVHAPDTIPYLVSEGISVSPGVSVYSAIFKKTYVLLPPENWGNCTDTWPPSFSTTLPYSLINCNSLCNRFPCAHHTSPFDVSINTLVYRFPLWSEGLGLFLSDYLSCELTLAD</sequence>
<dbReference type="InterPro" id="IPR001873">
    <property type="entry name" value="ENaC"/>
</dbReference>
<comment type="subcellular location">
    <subcellularLocation>
        <location evidence="1">Membrane</location>
        <topology evidence="1">Multi-pass membrane protein</topology>
    </subcellularLocation>
</comment>
<evidence type="ECO:0000256" key="7">
    <source>
        <dbReference type="ARBA" id="ARBA00023053"/>
    </source>
</evidence>
<proteinExistence type="inferred from homology"/>
<feature type="transmembrane region" description="Helical" evidence="14">
    <location>
        <begin position="118"/>
        <end position="137"/>
    </location>
</feature>
<evidence type="ECO:0000256" key="2">
    <source>
        <dbReference type="ARBA" id="ARBA00007193"/>
    </source>
</evidence>
<dbReference type="AlphaFoldDB" id="A0A0D6LUY9"/>
<dbReference type="Proteomes" id="UP000054495">
    <property type="component" value="Unassembled WGS sequence"/>
</dbReference>
<dbReference type="Pfam" id="PF00858">
    <property type="entry name" value="ASC"/>
    <property type="match status" value="1"/>
</dbReference>
<keyword evidence="3 13" id="KW-0813">Transport</keyword>
<keyword evidence="9 14" id="KW-0472">Membrane</keyword>
<keyword evidence="4 13" id="KW-0894">Sodium channel</keyword>
<evidence type="ECO:0000256" key="9">
    <source>
        <dbReference type="ARBA" id="ARBA00023136"/>
    </source>
</evidence>
<dbReference type="Gene3D" id="2.60.470.10">
    <property type="entry name" value="Acid-sensing ion channels like domains"/>
    <property type="match status" value="1"/>
</dbReference>
<evidence type="ECO:0000256" key="11">
    <source>
        <dbReference type="ARBA" id="ARBA00023201"/>
    </source>
</evidence>
<keyword evidence="7" id="KW-0915">Sodium</keyword>
<keyword evidence="10" id="KW-0325">Glycoprotein</keyword>
<evidence type="ECO:0000256" key="6">
    <source>
        <dbReference type="ARBA" id="ARBA00022989"/>
    </source>
</evidence>
<organism evidence="15 16">
    <name type="scientific">Ancylostoma ceylanicum</name>
    <dbReference type="NCBI Taxonomy" id="53326"/>
    <lineage>
        <taxon>Eukaryota</taxon>
        <taxon>Metazoa</taxon>
        <taxon>Ecdysozoa</taxon>
        <taxon>Nematoda</taxon>
        <taxon>Chromadorea</taxon>
        <taxon>Rhabditida</taxon>
        <taxon>Rhabditina</taxon>
        <taxon>Rhabditomorpha</taxon>
        <taxon>Strongyloidea</taxon>
        <taxon>Ancylostomatidae</taxon>
        <taxon>Ancylostomatinae</taxon>
        <taxon>Ancylostoma</taxon>
    </lineage>
</organism>
<evidence type="ECO:0000256" key="13">
    <source>
        <dbReference type="RuleBase" id="RU000679"/>
    </source>
</evidence>
<dbReference type="GO" id="GO:0015280">
    <property type="term" value="F:ligand-gated sodium channel activity"/>
    <property type="evidence" value="ECO:0007669"/>
    <property type="project" value="TreeGrafter"/>
</dbReference>
<keyword evidence="12 13" id="KW-0407">Ion channel</keyword>
<keyword evidence="11 13" id="KW-0739">Sodium transport</keyword>
<evidence type="ECO:0000313" key="15">
    <source>
        <dbReference type="EMBL" id="EPB75679.1"/>
    </source>
</evidence>
<protein>
    <submittedName>
        <fullName evidence="15">Amiloride-sensitive sodium channel</fullName>
    </submittedName>
</protein>
<evidence type="ECO:0000256" key="3">
    <source>
        <dbReference type="ARBA" id="ARBA00022448"/>
    </source>
</evidence>
<dbReference type="PANTHER" id="PTHR11690">
    <property type="entry name" value="AMILORIDE-SENSITIVE SODIUM CHANNEL-RELATED"/>
    <property type="match status" value="1"/>
</dbReference>
<evidence type="ECO:0000256" key="10">
    <source>
        <dbReference type="ARBA" id="ARBA00023180"/>
    </source>
</evidence>
<keyword evidence="8 13" id="KW-0406">Ion transport</keyword>
<evidence type="ECO:0000256" key="4">
    <source>
        <dbReference type="ARBA" id="ARBA00022461"/>
    </source>
</evidence>
<evidence type="ECO:0000313" key="16">
    <source>
        <dbReference type="Proteomes" id="UP000054495"/>
    </source>
</evidence>
<evidence type="ECO:0000256" key="1">
    <source>
        <dbReference type="ARBA" id="ARBA00004141"/>
    </source>
</evidence>
<gene>
    <name evidence="15" type="ORF">ANCCEY_05224</name>
</gene>
<keyword evidence="6 14" id="KW-1133">Transmembrane helix</keyword>
<comment type="similarity">
    <text evidence="2 13">Belongs to the amiloride-sensitive sodium channel (TC 1.A.6) family.</text>
</comment>
<evidence type="ECO:0000256" key="8">
    <source>
        <dbReference type="ARBA" id="ARBA00023065"/>
    </source>
</evidence>
<dbReference type="EMBL" id="KE124891">
    <property type="protein sequence ID" value="EPB75679.1"/>
    <property type="molecule type" value="Genomic_DNA"/>
</dbReference>
<evidence type="ECO:0000256" key="14">
    <source>
        <dbReference type="SAM" id="Phobius"/>
    </source>
</evidence>
<accession>A0A0D6LUY9</accession>